<keyword evidence="5" id="KW-0997">Cell inner membrane</keyword>
<dbReference type="GO" id="GO:0015031">
    <property type="term" value="P:protein transport"/>
    <property type="evidence" value="ECO:0007669"/>
    <property type="project" value="UniProtKB-KW"/>
</dbReference>
<dbReference type="Pfam" id="PF02472">
    <property type="entry name" value="ExbD"/>
    <property type="match status" value="1"/>
</dbReference>
<dbReference type="GO" id="GO:0022857">
    <property type="term" value="F:transmembrane transporter activity"/>
    <property type="evidence" value="ECO:0007669"/>
    <property type="project" value="InterPro"/>
</dbReference>
<proteinExistence type="inferred from homology"/>
<evidence type="ECO:0000256" key="3">
    <source>
        <dbReference type="ARBA" id="ARBA00022448"/>
    </source>
</evidence>
<evidence type="ECO:0000313" key="12">
    <source>
        <dbReference type="EMBL" id="HGS04513.1"/>
    </source>
</evidence>
<evidence type="ECO:0000256" key="5">
    <source>
        <dbReference type="ARBA" id="ARBA00022519"/>
    </source>
</evidence>
<evidence type="ECO:0000256" key="7">
    <source>
        <dbReference type="ARBA" id="ARBA00022927"/>
    </source>
</evidence>
<sequence length="138" mass="14906">MADKFTPDQPLSEINVTPLVDVMLVLLVIFMVTAPMFSQGLPVNLPEAPAPALVSQQPLVISISREKAIFLGERQVKLSELRGALDQEGVKERGSEVLLKSDQEVPYGLVVQVMSLLKAAGVEKLGMVTAPAAQEVRQ</sequence>
<evidence type="ECO:0000256" key="2">
    <source>
        <dbReference type="ARBA" id="ARBA00005811"/>
    </source>
</evidence>
<protein>
    <submittedName>
        <fullName evidence="12">Protein TolR</fullName>
    </submittedName>
</protein>
<feature type="transmembrane region" description="Helical" evidence="11">
    <location>
        <begin position="16"/>
        <end position="37"/>
    </location>
</feature>
<comment type="subcellular location">
    <subcellularLocation>
        <location evidence="1">Cell inner membrane</location>
        <topology evidence="1">Single-pass type II membrane protein</topology>
    </subcellularLocation>
    <subcellularLocation>
        <location evidence="10">Cell membrane</location>
        <topology evidence="10">Single-pass type II membrane protein</topology>
    </subcellularLocation>
</comment>
<organism evidence="12">
    <name type="scientific">Desulfobacca acetoxidans</name>
    <dbReference type="NCBI Taxonomy" id="60893"/>
    <lineage>
        <taxon>Bacteria</taxon>
        <taxon>Pseudomonadati</taxon>
        <taxon>Thermodesulfobacteriota</taxon>
        <taxon>Desulfobaccia</taxon>
        <taxon>Desulfobaccales</taxon>
        <taxon>Desulfobaccaceae</taxon>
        <taxon>Desulfobacca</taxon>
    </lineage>
</organism>
<reference evidence="12" key="1">
    <citation type="journal article" date="2020" name="mSystems">
        <title>Genome- and Community-Level Interaction Insights into Carbon Utilization and Element Cycling Functions of Hydrothermarchaeota in Hydrothermal Sediment.</title>
        <authorList>
            <person name="Zhou Z."/>
            <person name="Liu Y."/>
            <person name="Xu W."/>
            <person name="Pan J."/>
            <person name="Luo Z.H."/>
            <person name="Li M."/>
        </authorList>
    </citation>
    <scope>NUCLEOTIDE SEQUENCE [LARGE SCALE GENOMIC DNA]</scope>
    <source>
        <strain evidence="12">SpSt-548</strain>
    </source>
</reference>
<keyword evidence="7 10" id="KW-0653">Protein transport</keyword>
<evidence type="ECO:0000256" key="8">
    <source>
        <dbReference type="ARBA" id="ARBA00022989"/>
    </source>
</evidence>
<keyword evidence="6 10" id="KW-0812">Transmembrane</keyword>
<name>A0A7V4LCB3_9BACT</name>
<evidence type="ECO:0000256" key="11">
    <source>
        <dbReference type="SAM" id="Phobius"/>
    </source>
</evidence>
<comment type="caution">
    <text evidence="12">The sequence shown here is derived from an EMBL/GenBank/DDBJ whole genome shotgun (WGS) entry which is preliminary data.</text>
</comment>
<accession>A0A7V4LCB3</accession>
<evidence type="ECO:0000256" key="1">
    <source>
        <dbReference type="ARBA" id="ARBA00004249"/>
    </source>
</evidence>
<dbReference type="EMBL" id="DSXI01000115">
    <property type="protein sequence ID" value="HGS04513.1"/>
    <property type="molecule type" value="Genomic_DNA"/>
</dbReference>
<gene>
    <name evidence="12" type="ORF">ENT08_02045</name>
</gene>
<evidence type="ECO:0000256" key="9">
    <source>
        <dbReference type="ARBA" id="ARBA00023136"/>
    </source>
</evidence>
<evidence type="ECO:0000256" key="4">
    <source>
        <dbReference type="ARBA" id="ARBA00022475"/>
    </source>
</evidence>
<evidence type="ECO:0000256" key="6">
    <source>
        <dbReference type="ARBA" id="ARBA00022692"/>
    </source>
</evidence>
<comment type="similarity">
    <text evidence="2 10">Belongs to the ExbD/TolR family.</text>
</comment>
<keyword evidence="4" id="KW-1003">Cell membrane</keyword>
<dbReference type="PANTHER" id="PTHR30558:SF12">
    <property type="entry name" value="BIOPOLYMER TRANSPORT PROTEIN EXBD"/>
    <property type="match status" value="1"/>
</dbReference>
<keyword evidence="9 11" id="KW-0472">Membrane</keyword>
<dbReference type="GO" id="GO:0005886">
    <property type="term" value="C:plasma membrane"/>
    <property type="evidence" value="ECO:0007669"/>
    <property type="project" value="UniProtKB-SubCell"/>
</dbReference>
<dbReference type="Gene3D" id="3.30.420.270">
    <property type="match status" value="1"/>
</dbReference>
<dbReference type="InterPro" id="IPR003400">
    <property type="entry name" value="ExbD"/>
</dbReference>
<keyword evidence="8 11" id="KW-1133">Transmembrane helix</keyword>
<dbReference type="AlphaFoldDB" id="A0A7V4LCB3"/>
<keyword evidence="3 10" id="KW-0813">Transport</keyword>
<dbReference type="PANTHER" id="PTHR30558">
    <property type="entry name" value="EXBD MEMBRANE COMPONENT OF PMF-DRIVEN MACROMOLECULE IMPORT SYSTEM"/>
    <property type="match status" value="1"/>
</dbReference>
<evidence type="ECO:0000256" key="10">
    <source>
        <dbReference type="RuleBase" id="RU003879"/>
    </source>
</evidence>